<dbReference type="EMBL" id="DTQM01000069">
    <property type="protein sequence ID" value="HGC42295.1"/>
    <property type="molecule type" value="Genomic_DNA"/>
</dbReference>
<sequence length="452" mass="48105">MRAPRTGDSFLGAAVPLAALELALDAEAASHLTRAPGFAAGDFRIGRSRRLAEIWFAGADGAVFIARPGLAADPAGLPPPIGGVIGRQRLFTSRAWPGVALRCAEGLGVAGGVRGRFCRLRFTGPAEGVAAAARALAADLPLSRPNLLASRLAAAGATVDFGAHSPLIPAARQILAAHAEAFLAALMTLRTVEPGADPERLHQARVASRRLRAVFAALTPLISAAAVAELRPELRSLARGLGRGRDWDVFLAGSSLILKNNFPDEAELAGLFAAARERRSMAYREIQDWLGSARFRALEIALALLPQRLAPLAAGDSGEEFGTFAAALLARRARRVLGTETLAGLAAERLHRLRLDAKRLRYLGEAFARCFPPRRTRRYLRRLTDFQEWLGAANDATTAARLIGDLAGAEGASGFVLARGVVLGFAAAIRPRATAKAERALRRLRAETPFWV</sequence>
<organism evidence="2">
    <name type="scientific">Acidicaldus sp</name>
    <dbReference type="NCBI Taxonomy" id="1872105"/>
    <lineage>
        <taxon>Bacteria</taxon>
        <taxon>Pseudomonadati</taxon>
        <taxon>Pseudomonadota</taxon>
        <taxon>Alphaproteobacteria</taxon>
        <taxon>Acetobacterales</taxon>
        <taxon>Acetobacteraceae</taxon>
        <taxon>Acidicaldus</taxon>
    </lineage>
</organism>
<protein>
    <submittedName>
        <fullName evidence="2">CHAD domain-containing protein</fullName>
    </submittedName>
</protein>
<dbReference type="PROSITE" id="PS51708">
    <property type="entry name" value="CHAD"/>
    <property type="match status" value="1"/>
</dbReference>
<dbReference type="Gene3D" id="1.40.20.10">
    <property type="entry name" value="CHAD domain"/>
    <property type="match status" value="1"/>
</dbReference>
<proteinExistence type="predicted"/>
<accession>A0A8J4HB68</accession>
<dbReference type="InterPro" id="IPR038186">
    <property type="entry name" value="CHAD_dom_sf"/>
</dbReference>
<evidence type="ECO:0000313" key="2">
    <source>
        <dbReference type="EMBL" id="HGC42295.1"/>
    </source>
</evidence>
<comment type="caution">
    <text evidence="2">The sequence shown here is derived from an EMBL/GenBank/DDBJ whole genome shotgun (WGS) entry which is preliminary data.</text>
</comment>
<reference evidence="2" key="1">
    <citation type="journal article" date="2020" name="mSystems">
        <title>Genome- and Community-Level Interaction Insights into Carbon Utilization and Element Cycling Functions of Hydrothermarchaeota in Hydrothermal Sediment.</title>
        <authorList>
            <person name="Zhou Z."/>
            <person name="Liu Y."/>
            <person name="Xu W."/>
            <person name="Pan J."/>
            <person name="Luo Z.H."/>
            <person name="Li M."/>
        </authorList>
    </citation>
    <scope>NUCLEOTIDE SEQUENCE</scope>
    <source>
        <strain evidence="2">SpSt-997</strain>
    </source>
</reference>
<name>A0A8J4HB68_9PROT</name>
<dbReference type="AlphaFoldDB" id="A0A8J4HB68"/>
<evidence type="ECO:0000259" key="1">
    <source>
        <dbReference type="PROSITE" id="PS51708"/>
    </source>
</evidence>
<dbReference type="PANTHER" id="PTHR39339">
    <property type="entry name" value="SLR1444 PROTEIN"/>
    <property type="match status" value="1"/>
</dbReference>
<dbReference type="SMART" id="SM00880">
    <property type="entry name" value="CHAD"/>
    <property type="match status" value="1"/>
</dbReference>
<dbReference type="InterPro" id="IPR007899">
    <property type="entry name" value="CHAD_dom"/>
</dbReference>
<feature type="domain" description="CHAD" evidence="1">
    <location>
        <begin position="164"/>
        <end position="452"/>
    </location>
</feature>
<dbReference type="Pfam" id="PF05235">
    <property type="entry name" value="CHAD"/>
    <property type="match status" value="1"/>
</dbReference>
<gene>
    <name evidence="2" type="ORF">ENY07_03595</name>
</gene>
<dbReference type="PANTHER" id="PTHR39339:SF1">
    <property type="entry name" value="CHAD DOMAIN-CONTAINING PROTEIN"/>
    <property type="match status" value="1"/>
</dbReference>